<evidence type="ECO:0000256" key="1">
    <source>
        <dbReference type="ARBA" id="ARBA00004496"/>
    </source>
</evidence>
<dbReference type="Pfam" id="PF00225">
    <property type="entry name" value="Kinesin"/>
    <property type="match status" value="1"/>
</dbReference>
<dbReference type="SMART" id="SM00129">
    <property type="entry name" value="KISc"/>
    <property type="match status" value="1"/>
</dbReference>
<dbReference type="GO" id="GO:0008017">
    <property type="term" value="F:microtubule binding"/>
    <property type="evidence" value="ECO:0007669"/>
    <property type="project" value="InterPro"/>
</dbReference>
<evidence type="ECO:0000256" key="8">
    <source>
        <dbReference type="SAM" id="MobiDB-lite"/>
    </source>
</evidence>
<feature type="binding site" evidence="6">
    <location>
        <begin position="180"/>
        <end position="187"/>
    </location>
    <ligand>
        <name>ATP</name>
        <dbReference type="ChEBI" id="CHEBI:30616"/>
    </ligand>
</feature>
<evidence type="ECO:0000256" key="6">
    <source>
        <dbReference type="PROSITE-ProRule" id="PRU00283"/>
    </source>
</evidence>
<accession>A0A7S0ZU85</accession>
<sequence length="1052" mass="116617">MVLVAAHLNFDAPPTPTFEGRAIPKPDAGGLTGGAVAEELGRLSVNEAFGSEPETEGLKFLFPSRSSSTPAVRSSGVSRCSLRRERDTDPKCEAKGDAKGDVSLCVRLRPSPESVCVANVEGDVVRLRPTAWSRFDGDATYQCDHALGAGVDQERVFMQAVAPICQSVMRGYNGAVIAYGQTGSGKTHTMVGDREGPLQGIAPRTVAFIFEALHQRTSWDVEVSVLEIYNEKARDLLAPGSSVCVVGVHEHSDGQGTSFRCPDAVHRPVQKPEEALDALFDGMQRRETASTDMNHSSSRSHLVFTLTVSQSDPEVGATLRSRLHLVDLAGSERLKRSMASVDKGSALRGRSPNGQRSSQELQKEACEINKSLSQLALVIQRLTAGTASYVPYRDSVLTRLLAESFGGSSKTCLIITCSSAAENREETRCSLEFGKRAKLVRNRAEINLEVSDEISPFVRAFIAKEVKQLRQDRDTLETERDALLAEKASCQPSESGSSAAQLKQLEDDLEEMKKSLADASGVQRLVRESLQADIATMEADNDGLRRMLSKMTYEKEGLAGKAKKLEVQVASLTHRVDTSSDMENSSLDHSSDGTYGDTGDSKRSSGRGAVAAGPSHKFIGDDAAGRTDQNAVYQRWKEDVERLQTEHALAVSHLEDDKVVLRQRLQATMCDMLRFSEEKVEVWRKAQEERSSLMAQWQEEVRKLRLERAILVADIEKTKVDLRRRWEGDVAKLREERASTVAGLEHEKSELRERLQDTQEELQDLRKEFATTEAKLHTQQAASTSLRIESDAAHQRFREELARFEEERMACYQSSSEEIIRIERVSTASVVKVEAEKTALQRQLQDATAEATKLAEDRAVLVNQLLTSAAASRECWQADLKDWSDRQQRERTSETSLLGKMLEAMDERRVRATVGLERLDREIETLRACWIDDRDKKRPDNVLTVKNELLRRSLQSAREDTSGIGHLRMLRRETLESSASRATTLPDHESSSEMELSQSSSAEGGFHRCDFEPPLDSDSTDVKFSEPCGPHIARGGKATRNSADSLDFVRGF</sequence>
<dbReference type="CDD" id="cd00106">
    <property type="entry name" value="KISc"/>
    <property type="match status" value="1"/>
</dbReference>
<dbReference type="SUPFAM" id="SSF52540">
    <property type="entry name" value="P-loop containing nucleoside triphosphate hydrolases"/>
    <property type="match status" value="1"/>
</dbReference>
<protein>
    <recommendedName>
        <fullName evidence="9">Kinesin motor domain-containing protein</fullName>
    </recommendedName>
</protein>
<dbReference type="GO" id="GO:0051231">
    <property type="term" value="P:spindle elongation"/>
    <property type="evidence" value="ECO:0007669"/>
    <property type="project" value="TreeGrafter"/>
</dbReference>
<dbReference type="InterPro" id="IPR027640">
    <property type="entry name" value="Kinesin-like_fam"/>
</dbReference>
<feature type="region of interest" description="Disordered" evidence="8">
    <location>
        <begin position="337"/>
        <end position="362"/>
    </location>
</feature>
<evidence type="ECO:0000256" key="5">
    <source>
        <dbReference type="ARBA" id="ARBA00023054"/>
    </source>
</evidence>
<evidence type="ECO:0000256" key="4">
    <source>
        <dbReference type="ARBA" id="ARBA00022840"/>
    </source>
</evidence>
<dbReference type="GO" id="GO:0005875">
    <property type="term" value="C:microtubule associated complex"/>
    <property type="evidence" value="ECO:0007669"/>
    <property type="project" value="TreeGrafter"/>
</dbReference>
<keyword evidence="2" id="KW-0963">Cytoplasm</keyword>
<keyword evidence="5 7" id="KW-0175">Coiled coil</keyword>
<dbReference type="PROSITE" id="PS00411">
    <property type="entry name" value="KINESIN_MOTOR_1"/>
    <property type="match status" value="1"/>
</dbReference>
<evidence type="ECO:0000313" key="10">
    <source>
        <dbReference type="EMBL" id="CAD8832776.1"/>
    </source>
</evidence>
<feature type="coiled-coil region" evidence="7">
    <location>
        <begin position="459"/>
        <end position="547"/>
    </location>
</feature>
<reference evidence="10" key="1">
    <citation type="submission" date="2021-01" db="EMBL/GenBank/DDBJ databases">
        <authorList>
            <person name="Corre E."/>
            <person name="Pelletier E."/>
            <person name="Niang G."/>
            <person name="Scheremetjew M."/>
            <person name="Finn R."/>
            <person name="Kale V."/>
            <person name="Holt S."/>
            <person name="Cochrane G."/>
            <person name="Meng A."/>
            <person name="Brown T."/>
            <person name="Cohen L."/>
        </authorList>
    </citation>
    <scope>NUCLEOTIDE SEQUENCE</scope>
</reference>
<dbReference type="InterPro" id="IPR036961">
    <property type="entry name" value="Kinesin_motor_dom_sf"/>
</dbReference>
<feature type="region of interest" description="Disordered" evidence="8">
    <location>
        <begin position="971"/>
        <end position="1044"/>
    </location>
</feature>
<dbReference type="GO" id="GO:0007052">
    <property type="term" value="P:mitotic spindle organization"/>
    <property type="evidence" value="ECO:0007669"/>
    <property type="project" value="TreeGrafter"/>
</dbReference>
<keyword evidence="3 6" id="KW-0547">Nucleotide-binding</keyword>
<dbReference type="PROSITE" id="PS50067">
    <property type="entry name" value="KINESIN_MOTOR_2"/>
    <property type="match status" value="1"/>
</dbReference>
<dbReference type="GO" id="GO:0005524">
    <property type="term" value="F:ATP binding"/>
    <property type="evidence" value="ECO:0007669"/>
    <property type="project" value="UniProtKB-UniRule"/>
</dbReference>
<evidence type="ECO:0000259" key="9">
    <source>
        <dbReference type="PROSITE" id="PS50067"/>
    </source>
</evidence>
<feature type="compositionally biased region" description="Polar residues" evidence="8">
    <location>
        <begin position="579"/>
        <end position="588"/>
    </location>
</feature>
<dbReference type="InterPro" id="IPR027417">
    <property type="entry name" value="P-loop_NTPase"/>
</dbReference>
<keyword evidence="6" id="KW-0505">Motor protein</keyword>
<dbReference type="GO" id="GO:0003777">
    <property type="term" value="F:microtubule motor activity"/>
    <property type="evidence" value="ECO:0007669"/>
    <property type="project" value="InterPro"/>
</dbReference>
<dbReference type="PANTHER" id="PTHR47969:SF15">
    <property type="entry name" value="CHROMOSOME-ASSOCIATED KINESIN KIF4A-RELATED"/>
    <property type="match status" value="1"/>
</dbReference>
<organism evidence="10">
    <name type="scientific">Noctiluca scintillans</name>
    <name type="common">Sea sparkle</name>
    <name type="synonym">Red tide dinoflagellate</name>
    <dbReference type="NCBI Taxonomy" id="2966"/>
    <lineage>
        <taxon>Eukaryota</taxon>
        <taxon>Sar</taxon>
        <taxon>Alveolata</taxon>
        <taxon>Dinophyceae</taxon>
        <taxon>Noctilucales</taxon>
        <taxon>Noctilucaceae</taxon>
        <taxon>Noctiluca</taxon>
    </lineage>
</organism>
<dbReference type="AlphaFoldDB" id="A0A7S0ZU85"/>
<name>A0A7S0ZU85_NOCSC</name>
<evidence type="ECO:0000256" key="2">
    <source>
        <dbReference type="ARBA" id="ARBA00022490"/>
    </source>
</evidence>
<dbReference type="PRINTS" id="PR00380">
    <property type="entry name" value="KINESINHEAVY"/>
</dbReference>
<feature type="region of interest" description="Disordered" evidence="8">
    <location>
        <begin position="576"/>
        <end position="623"/>
    </location>
</feature>
<dbReference type="InterPro" id="IPR019821">
    <property type="entry name" value="Kinesin_motor_CS"/>
</dbReference>
<comment type="subcellular location">
    <subcellularLocation>
        <location evidence="1">Cytoplasm</location>
    </subcellularLocation>
</comment>
<evidence type="ECO:0000256" key="3">
    <source>
        <dbReference type="ARBA" id="ARBA00022741"/>
    </source>
</evidence>
<feature type="domain" description="Kinesin motor" evidence="9">
    <location>
        <begin position="101"/>
        <end position="440"/>
    </location>
</feature>
<dbReference type="PANTHER" id="PTHR47969">
    <property type="entry name" value="CHROMOSOME-ASSOCIATED KINESIN KIF4A-RELATED"/>
    <property type="match status" value="1"/>
</dbReference>
<keyword evidence="4 6" id="KW-0067">ATP-binding</keyword>
<feature type="coiled-coil region" evidence="7">
    <location>
        <begin position="830"/>
        <end position="864"/>
    </location>
</feature>
<comment type="similarity">
    <text evidence="6">Belongs to the TRAFAC class myosin-kinesin ATPase superfamily. Kinesin family.</text>
</comment>
<evidence type="ECO:0000256" key="7">
    <source>
        <dbReference type="SAM" id="Coils"/>
    </source>
</evidence>
<dbReference type="Gene3D" id="3.40.850.10">
    <property type="entry name" value="Kinesin motor domain"/>
    <property type="match status" value="1"/>
</dbReference>
<proteinExistence type="inferred from homology"/>
<feature type="coiled-coil region" evidence="7">
    <location>
        <begin position="741"/>
        <end position="782"/>
    </location>
</feature>
<gene>
    <name evidence="10" type="ORF">NSCI0253_LOCUS7124</name>
</gene>
<dbReference type="InterPro" id="IPR001752">
    <property type="entry name" value="Kinesin_motor_dom"/>
</dbReference>
<dbReference type="EMBL" id="HBFQ01010170">
    <property type="protein sequence ID" value="CAD8832776.1"/>
    <property type="molecule type" value="Transcribed_RNA"/>
</dbReference>
<feature type="compositionally biased region" description="Low complexity" evidence="8">
    <location>
        <begin position="993"/>
        <end position="1003"/>
    </location>
</feature>
<dbReference type="GO" id="GO:0005737">
    <property type="term" value="C:cytoplasm"/>
    <property type="evidence" value="ECO:0007669"/>
    <property type="project" value="UniProtKB-SubCell"/>
</dbReference>
<dbReference type="GO" id="GO:0007018">
    <property type="term" value="P:microtubule-based movement"/>
    <property type="evidence" value="ECO:0007669"/>
    <property type="project" value="InterPro"/>
</dbReference>